<evidence type="ECO:0000259" key="10">
    <source>
        <dbReference type="PROSITE" id="PS51779"/>
    </source>
</evidence>
<dbReference type="Pfam" id="PF08479">
    <property type="entry name" value="POTRA_2"/>
    <property type="match status" value="1"/>
</dbReference>
<dbReference type="Gene3D" id="3.10.20.310">
    <property type="entry name" value="membrane protein fhac"/>
    <property type="match status" value="1"/>
</dbReference>
<sequence>MTSMKNSKNYFSKISGVIGLSVVSCVAYAQATPDAGSLLRQTERDLNPQRAPAAQVRREVLESSVVKPGETSVTVTQFKFVGNTMLSDAQLQAAVAPYLNQALTFAQLQQVTDAATNAYREAGWLVRTFLPAQKITNGVFTIQVEEAVFGKVVLVDAPQRVDAAVLKGFVDAAQVAGAPLSAKKIDRALLLLGDLPGVIVAGNLIEGEKPSETDILIKAVDGSALAGNVSVDNYGSRSTGVERVLASLNINGPLQLGDQLGLTALKTQGSDYQRVGFTLPVGYDGLRAGAHATHLSYGLVGDFASMGSNGSSLSTGLDVSYPLLRSQPTNINLMANYEQKRFDNNNLSGSVSHYNIDVYSIGVNANQLDNWNGGGMSNASATLTTGQVNLDGSANQSTDTNGPATAGNFVKLSLSLSRLQKLDTTLSAYVAVNMQMANKNLDSSERMYLGGASGVRAYPSSEGGGSQGNTFTAELRQQLNSHYTVTGFYDRGHVQAFKNNAYADGTAHLNSDSFSNNYSLSGYGVSLAWQSLKGTELRATLAHRKGRNPLADNKDNDQDGTRKFNRLWLNASVNF</sequence>
<dbReference type="InterPro" id="IPR034746">
    <property type="entry name" value="POTRA"/>
</dbReference>
<dbReference type="GO" id="GO:0046819">
    <property type="term" value="P:protein secretion by the type V secretion system"/>
    <property type="evidence" value="ECO:0007669"/>
    <property type="project" value="TreeGrafter"/>
</dbReference>
<evidence type="ECO:0000256" key="1">
    <source>
        <dbReference type="ARBA" id="ARBA00004442"/>
    </source>
</evidence>
<evidence type="ECO:0000256" key="6">
    <source>
        <dbReference type="ARBA" id="ARBA00022927"/>
    </source>
</evidence>
<organism evidence="11 12">
    <name type="scientific">Limnohabitans curvus</name>
    <dbReference type="NCBI Taxonomy" id="323423"/>
    <lineage>
        <taxon>Bacteria</taxon>
        <taxon>Pseudomonadati</taxon>
        <taxon>Pseudomonadota</taxon>
        <taxon>Betaproteobacteria</taxon>
        <taxon>Burkholderiales</taxon>
        <taxon>Comamonadaceae</taxon>
        <taxon>Limnohabitans</taxon>
    </lineage>
</organism>
<dbReference type="AlphaFoldDB" id="A0A315EM07"/>
<gene>
    <name evidence="11" type="ORF">B9Z44_00815</name>
</gene>
<evidence type="ECO:0000256" key="4">
    <source>
        <dbReference type="ARBA" id="ARBA00022452"/>
    </source>
</evidence>
<proteinExistence type="inferred from homology"/>
<keyword evidence="5" id="KW-0812">Transmembrane</keyword>
<dbReference type="PROSITE" id="PS51779">
    <property type="entry name" value="POTRA"/>
    <property type="match status" value="1"/>
</dbReference>
<dbReference type="GO" id="GO:0008320">
    <property type="term" value="F:protein transmembrane transporter activity"/>
    <property type="evidence" value="ECO:0007669"/>
    <property type="project" value="TreeGrafter"/>
</dbReference>
<dbReference type="GO" id="GO:0098046">
    <property type="term" value="C:type V protein secretion system complex"/>
    <property type="evidence" value="ECO:0007669"/>
    <property type="project" value="TreeGrafter"/>
</dbReference>
<dbReference type="Gene3D" id="2.40.160.50">
    <property type="entry name" value="membrane protein fhac: a member of the omp85/tpsb transporter family"/>
    <property type="match status" value="1"/>
</dbReference>
<dbReference type="PROSITE" id="PS51257">
    <property type="entry name" value="PROKAR_LIPOPROTEIN"/>
    <property type="match status" value="1"/>
</dbReference>
<evidence type="ECO:0000256" key="7">
    <source>
        <dbReference type="ARBA" id="ARBA00023136"/>
    </source>
</evidence>
<name>A0A315EM07_9BURK</name>
<dbReference type="InterPro" id="IPR013686">
    <property type="entry name" value="Polypept-transport_assoc_ShlB"/>
</dbReference>
<evidence type="ECO:0000313" key="12">
    <source>
        <dbReference type="Proteomes" id="UP000251341"/>
    </source>
</evidence>
<protein>
    <recommendedName>
        <fullName evidence="10">POTRA domain-containing protein</fullName>
    </recommendedName>
</protein>
<reference evidence="11 12" key="1">
    <citation type="submission" date="2017-04" db="EMBL/GenBank/DDBJ databases">
        <title>Unexpected and diverse lifestyles within the genus Limnohabitans.</title>
        <authorList>
            <person name="Kasalicky V."/>
            <person name="Mehrshad M."/>
            <person name="Andrei S.-A."/>
            <person name="Salcher M."/>
            <person name="Kratochvilova H."/>
            <person name="Simek K."/>
            <person name="Ghai R."/>
        </authorList>
    </citation>
    <scope>NUCLEOTIDE SEQUENCE [LARGE SCALE GENOMIC DNA]</scope>
    <source>
        <strain evidence="11 12">MWH-C5</strain>
    </source>
</reference>
<dbReference type="Proteomes" id="UP000251341">
    <property type="component" value="Unassembled WGS sequence"/>
</dbReference>
<dbReference type="PANTHER" id="PTHR34597:SF1">
    <property type="entry name" value="HEME_HEMOPEXIN TRANSPORTER PROTEIN HUXB"/>
    <property type="match status" value="1"/>
</dbReference>
<feature type="signal peptide" evidence="9">
    <location>
        <begin position="1"/>
        <end position="29"/>
    </location>
</feature>
<evidence type="ECO:0000256" key="3">
    <source>
        <dbReference type="ARBA" id="ARBA00022448"/>
    </source>
</evidence>
<accession>A0A315EM07</accession>
<dbReference type="EMBL" id="NESP01000001">
    <property type="protein sequence ID" value="PUE58271.1"/>
    <property type="molecule type" value="Genomic_DNA"/>
</dbReference>
<keyword evidence="8" id="KW-0998">Cell outer membrane</keyword>
<comment type="caution">
    <text evidence="11">The sequence shown here is derived from an EMBL/GenBank/DDBJ whole genome shotgun (WGS) entry which is preliminary data.</text>
</comment>
<comment type="subcellular location">
    <subcellularLocation>
        <location evidence="1">Cell outer membrane</location>
    </subcellularLocation>
</comment>
<keyword evidence="9" id="KW-0732">Signal</keyword>
<keyword evidence="4" id="KW-1134">Transmembrane beta strand</keyword>
<dbReference type="Pfam" id="PF03865">
    <property type="entry name" value="ShlB"/>
    <property type="match status" value="1"/>
</dbReference>
<dbReference type="GO" id="GO:0009279">
    <property type="term" value="C:cell outer membrane"/>
    <property type="evidence" value="ECO:0007669"/>
    <property type="project" value="UniProtKB-SubCell"/>
</dbReference>
<keyword evidence="7" id="KW-0472">Membrane</keyword>
<keyword evidence="3" id="KW-0813">Transport</keyword>
<keyword evidence="12" id="KW-1185">Reference proteome</keyword>
<evidence type="ECO:0000313" key="11">
    <source>
        <dbReference type="EMBL" id="PUE58271.1"/>
    </source>
</evidence>
<dbReference type="InterPro" id="IPR051544">
    <property type="entry name" value="TPS_OM_transporter"/>
</dbReference>
<dbReference type="InterPro" id="IPR005565">
    <property type="entry name" value="Hemolysn_activator_HlyB_C"/>
</dbReference>
<keyword evidence="6" id="KW-0653">Protein transport</keyword>
<evidence type="ECO:0000256" key="9">
    <source>
        <dbReference type="SAM" id="SignalP"/>
    </source>
</evidence>
<comment type="similarity">
    <text evidence="2">Belongs to the TPS (TC 1.B.20) family.</text>
</comment>
<feature type="chain" id="PRO_5016436045" description="POTRA domain-containing protein" evidence="9">
    <location>
        <begin position="30"/>
        <end position="575"/>
    </location>
</feature>
<feature type="domain" description="POTRA" evidence="10">
    <location>
        <begin position="73"/>
        <end position="147"/>
    </location>
</feature>
<evidence type="ECO:0000256" key="2">
    <source>
        <dbReference type="ARBA" id="ARBA00009055"/>
    </source>
</evidence>
<dbReference type="PANTHER" id="PTHR34597">
    <property type="entry name" value="SLR1661 PROTEIN"/>
    <property type="match status" value="1"/>
</dbReference>
<evidence type="ECO:0000256" key="5">
    <source>
        <dbReference type="ARBA" id="ARBA00022692"/>
    </source>
</evidence>
<evidence type="ECO:0000256" key="8">
    <source>
        <dbReference type="ARBA" id="ARBA00023237"/>
    </source>
</evidence>